<dbReference type="EMBL" id="VSSQ01058905">
    <property type="protein sequence ID" value="MPN12539.1"/>
    <property type="molecule type" value="Genomic_DNA"/>
</dbReference>
<evidence type="ECO:0000313" key="1">
    <source>
        <dbReference type="EMBL" id="MPN12539.1"/>
    </source>
</evidence>
<sequence>MRISGDGAVVITLVVVNLLLPVAEVQIGDAGRPPQIDGHAILVAETENHVEQIFIFRPGGRARILGRQPDAALFGFGADDEQLVHADGFHHPEILLPLLQAAIHDTRIGNQHIDESAGNRFQNRIFQHKTLLNLVKRFT</sequence>
<organism evidence="1">
    <name type="scientific">bioreactor metagenome</name>
    <dbReference type="NCBI Taxonomy" id="1076179"/>
    <lineage>
        <taxon>unclassified sequences</taxon>
        <taxon>metagenomes</taxon>
        <taxon>ecological metagenomes</taxon>
    </lineage>
</organism>
<gene>
    <name evidence="1" type="ORF">SDC9_159857</name>
</gene>
<protein>
    <submittedName>
        <fullName evidence="1">Uncharacterized protein</fullName>
    </submittedName>
</protein>
<comment type="caution">
    <text evidence="1">The sequence shown here is derived from an EMBL/GenBank/DDBJ whole genome shotgun (WGS) entry which is preliminary data.</text>
</comment>
<dbReference type="AlphaFoldDB" id="A0A645FGQ5"/>
<reference evidence="1" key="1">
    <citation type="submission" date="2019-08" db="EMBL/GenBank/DDBJ databases">
        <authorList>
            <person name="Kucharzyk K."/>
            <person name="Murdoch R.W."/>
            <person name="Higgins S."/>
            <person name="Loffler F."/>
        </authorList>
    </citation>
    <scope>NUCLEOTIDE SEQUENCE</scope>
</reference>
<accession>A0A645FGQ5</accession>
<proteinExistence type="predicted"/>
<name>A0A645FGQ5_9ZZZZ</name>